<dbReference type="InterPro" id="IPR004963">
    <property type="entry name" value="PAE/NOTUM"/>
</dbReference>
<dbReference type="AlphaFoldDB" id="A0AAW8CU67"/>
<dbReference type="GO" id="GO:0016787">
    <property type="term" value="F:hydrolase activity"/>
    <property type="evidence" value="ECO:0007669"/>
    <property type="project" value="InterPro"/>
</dbReference>
<name>A0AAW8CU67_9BURK</name>
<evidence type="ECO:0008006" key="4">
    <source>
        <dbReference type="Google" id="ProtNLM"/>
    </source>
</evidence>
<dbReference type="PANTHER" id="PTHR21562">
    <property type="entry name" value="NOTUM-RELATED"/>
    <property type="match status" value="1"/>
</dbReference>
<dbReference type="EMBL" id="JAUSRD010000002">
    <property type="protein sequence ID" value="MDP9891779.1"/>
    <property type="molecule type" value="Genomic_DNA"/>
</dbReference>
<keyword evidence="1" id="KW-0732">Signal</keyword>
<accession>A0AAW8CU67</accession>
<organism evidence="2 3">
    <name type="scientific">Variovorax boronicumulans</name>
    <dbReference type="NCBI Taxonomy" id="436515"/>
    <lineage>
        <taxon>Bacteria</taxon>
        <taxon>Pseudomonadati</taxon>
        <taxon>Pseudomonadota</taxon>
        <taxon>Betaproteobacteria</taxon>
        <taxon>Burkholderiales</taxon>
        <taxon>Comamonadaceae</taxon>
        <taxon>Variovorax</taxon>
    </lineage>
</organism>
<sequence>MHRTRTLWRLAAALAFMLSMATIATTTGAAPAAAPTAQKSRAEAQAFIDESTAKYNDALKSSYKPGQAVVPASGPVWTADLDTWVEYTFPASSGASCLNGTPYRMYYKIASEASMRDKVLVDFEGGGACWDFESCKPGAKLGASNPDGLPSGYIQGDGILTKTATALTSPVLDGNTFLADAAAYFIFGRGSGTLDGRSWTNFLKLTSQPQTQRWTKLVFPYCTGDVNAGASFRVLEDPSNPQNSKKVNFNGLNNVRAAMEFLRKNKFAESLSGKKSIQQLLVYGVSAGGYSSLANYPMIREALAGEKTRAAMFSDASPILPGAVYQPDEEILASDLDKTPAVKFWQKVTHAWGWFQKPTAADANTPGHPEYAGQAEGLIARWEKATGEKVELLKSRGGDTGNLNKVLSKRYAEDRFGLSSFQQDLVIPGFAFGGGQNAEVAGLTGSALRDANLKLFTKEMDLVRANLGPLPNYGYYMPWSRYLVLGSHGVTPLTFAGTDISRAGNLRDDGGRIAPEFNGDVGFFLNNLISAQSPRSLPVLKEVGAPGESFSGGSLLGTVLSWFHAFG</sequence>
<protein>
    <recommendedName>
        <fullName evidence="4">Pectinacetylesterase</fullName>
    </recommendedName>
</protein>
<dbReference type="PANTHER" id="PTHR21562:SF83">
    <property type="entry name" value="PECTIN ACETYLESTERASE 4"/>
    <property type="match status" value="1"/>
</dbReference>
<feature type="signal peptide" evidence="1">
    <location>
        <begin position="1"/>
        <end position="24"/>
    </location>
</feature>
<gene>
    <name evidence="2" type="ORF">J2W31_000882</name>
</gene>
<proteinExistence type="predicted"/>
<evidence type="ECO:0000313" key="3">
    <source>
        <dbReference type="Proteomes" id="UP001242045"/>
    </source>
</evidence>
<dbReference type="Proteomes" id="UP001242045">
    <property type="component" value="Unassembled WGS sequence"/>
</dbReference>
<dbReference type="RefSeq" id="WP_307683954.1">
    <property type="nucleotide sequence ID" value="NZ_JAUSRD010000002.1"/>
</dbReference>
<evidence type="ECO:0000313" key="2">
    <source>
        <dbReference type="EMBL" id="MDP9891779.1"/>
    </source>
</evidence>
<comment type="caution">
    <text evidence="2">The sequence shown here is derived from an EMBL/GenBank/DDBJ whole genome shotgun (WGS) entry which is preliminary data.</text>
</comment>
<reference evidence="2" key="1">
    <citation type="submission" date="2023-07" db="EMBL/GenBank/DDBJ databases">
        <title>Sorghum-associated microbial communities from plants grown in Nebraska, USA.</title>
        <authorList>
            <person name="Schachtman D."/>
        </authorList>
    </citation>
    <scope>NUCLEOTIDE SEQUENCE</scope>
    <source>
        <strain evidence="2">DS3754</strain>
    </source>
</reference>
<feature type="chain" id="PRO_5043868914" description="Pectinacetylesterase" evidence="1">
    <location>
        <begin position="25"/>
        <end position="567"/>
    </location>
</feature>
<evidence type="ECO:0000256" key="1">
    <source>
        <dbReference type="SAM" id="SignalP"/>
    </source>
</evidence>